<dbReference type="Proteomes" id="UP001158598">
    <property type="component" value="Chromosome"/>
</dbReference>
<proteinExistence type="predicted"/>
<evidence type="ECO:0000313" key="1">
    <source>
        <dbReference type="EMBL" id="CAI8837716.1"/>
    </source>
</evidence>
<reference evidence="1" key="1">
    <citation type="submission" date="2023-03" db="EMBL/GenBank/DDBJ databases">
        <authorList>
            <person name="Pearce D."/>
        </authorList>
    </citation>
    <scope>NUCLEOTIDE SEQUENCE</scope>
    <source>
        <strain evidence="1">Mc</strain>
    </source>
</reference>
<accession>A0AA35V532</accession>
<gene>
    <name evidence="1" type="ORF">MCNOR_2257</name>
</gene>
<dbReference type="EMBL" id="OX458332">
    <property type="protein sequence ID" value="CAI8837716.1"/>
    <property type="molecule type" value="Genomic_DNA"/>
</dbReference>
<evidence type="ECO:0000313" key="2">
    <source>
        <dbReference type="Proteomes" id="UP001158598"/>
    </source>
</evidence>
<sequence length="69" mass="7881">MGEQDARRWHESRHPSKLTDALYNFGPARITRQTPNAQEFPHPCARDGIAHWLQPRHRADAAGRNPDGI</sequence>
<name>A0AA35V532_METCP</name>
<protein>
    <submittedName>
        <fullName evidence="1">Uncharacterized protein</fullName>
    </submittedName>
</protein>
<dbReference type="AlphaFoldDB" id="A0AA35V532"/>
<organism evidence="1 2">
    <name type="scientific">Methylococcus capsulatus</name>
    <dbReference type="NCBI Taxonomy" id="414"/>
    <lineage>
        <taxon>Bacteria</taxon>
        <taxon>Pseudomonadati</taxon>
        <taxon>Pseudomonadota</taxon>
        <taxon>Gammaproteobacteria</taxon>
        <taxon>Methylococcales</taxon>
        <taxon>Methylococcaceae</taxon>
        <taxon>Methylococcus</taxon>
    </lineage>
</organism>